<proteinExistence type="inferred from homology"/>
<dbReference type="InterPro" id="IPR039777">
    <property type="entry name" value="IFRD"/>
</dbReference>
<dbReference type="InterPro" id="IPR011989">
    <property type="entry name" value="ARM-like"/>
</dbReference>
<feature type="region of interest" description="Disordered" evidence="2">
    <location>
        <begin position="1"/>
        <end position="64"/>
    </location>
</feature>
<reference evidence="4 5" key="1">
    <citation type="journal article" date="2025" name="Microbiol. Resour. Announc.">
        <title>Draft genome sequences for Neonectria magnoliae and Neonectria punicea, canker pathogens of Liriodendron tulipifera and Acer saccharum in West Virginia.</title>
        <authorList>
            <person name="Petronek H.M."/>
            <person name="Kasson M.T."/>
            <person name="Metheny A.M."/>
            <person name="Stauder C.M."/>
            <person name="Lovett B."/>
            <person name="Lynch S.C."/>
            <person name="Garnas J.R."/>
            <person name="Kasson L.R."/>
            <person name="Stajich J.E."/>
        </authorList>
    </citation>
    <scope>NUCLEOTIDE SEQUENCE [LARGE SCALE GENOMIC DNA]</scope>
    <source>
        <strain evidence="4 5">NRRL 64653</strain>
    </source>
</reference>
<gene>
    <name evidence="4" type="ORF">QQX98_001231</name>
</gene>
<dbReference type="PANTHER" id="PTHR12354">
    <property type="entry name" value="INTERFERON-RELATED DEVELOPMENTAL REGULATOR"/>
    <property type="match status" value="1"/>
</dbReference>
<dbReference type="InterPro" id="IPR016024">
    <property type="entry name" value="ARM-type_fold"/>
</dbReference>
<dbReference type="Pfam" id="PF05004">
    <property type="entry name" value="IFRD"/>
    <property type="match status" value="1"/>
</dbReference>
<dbReference type="InterPro" id="IPR007701">
    <property type="entry name" value="Interferon-rel_develop_reg_N"/>
</dbReference>
<evidence type="ECO:0000313" key="4">
    <source>
        <dbReference type="EMBL" id="KAK7423155.1"/>
    </source>
</evidence>
<comment type="similarity">
    <text evidence="1">Belongs to the IFRD family.</text>
</comment>
<feature type="compositionally biased region" description="Polar residues" evidence="2">
    <location>
        <begin position="38"/>
        <end position="51"/>
    </location>
</feature>
<dbReference type="Gene3D" id="1.25.10.10">
    <property type="entry name" value="Leucine-rich Repeat Variant"/>
    <property type="match status" value="1"/>
</dbReference>
<evidence type="ECO:0000256" key="2">
    <source>
        <dbReference type="SAM" id="MobiDB-lite"/>
    </source>
</evidence>
<feature type="domain" description="Interferon-related developmental regulator N-terminal" evidence="3">
    <location>
        <begin position="88"/>
        <end position="349"/>
    </location>
</feature>
<evidence type="ECO:0000259" key="3">
    <source>
        <dbReference type="Pfam" id="PF05004"/>
    </source>
</evidence>
<dbReference type="EMBL" id="JAZAVJ010000011">
    <property type="protein sequence ID" value="KAK7423155.1"/>
    <property type="molecule type" value="Genomic_DNA"/>
</dbReference>
<protein>
    <recommendedName>
        <fullName evidence="3">Interferon-related developmental regulator N-terminal domain-containing protein</fullName>
    </recommendedName>
</protein>
<name>A0ABR1HQK6_9HYPO</name>
<evidence type="ECO:0000313" key="5">
    <source>
        <dbReference type="Proteomes" id="UP001498476"/>
    </source>
</evidence>
<sequence length="457" mass="50469">MNHVRALRSEGKTTSRKAQRSGRSSLSHTPRDSPMASLITTPAHSAGNSRAGSDVTDDDDDFDTISISSTTSSLEYGGEDGITSFDARGLIDELQDRKRNNSDTRENLLELYIKILRNRYTSQTHEWLDEAATELAEVFLRQANRGVTARERILSLHAFALTLSTSEDADVYENAEKALRQIVHDDDDEDCEVWAIYSLCFAVLYGGGSEEPAQETLDYLLEIVQTDGESIEAHDSGLIVAAALQAWAFVASHVDDLSATADLALDAFVDQLDSSDVQVQSHAAACIALIFEASRNHEAETGETFQLPYDPQRLIGRMKELTKECSKHTSKKNRKSLRDTFNSVTTSLERGVGPGFSEAGFAPDKRNRLPASEANEDGIVEFGYRLKLRLGNSVALIDTWSLSSRVDMLKLIFGGHLHQHMWVNPVVTECLSDADFVKDAGGPKKLTKRSPRKDGKR</sequence>
<accession>A0ABR1HQK6</accession>
<keyword evidence="5" id="KW-1185">Reference proteome</keyword>
<comment type="caution">
    <text evidence="4">The sequence shown here is derived from an EMBL/GenBank/DDBJ whole genome shotgun (WGS) entry which is preliminary data.</text>
</comment>
<dbReference type="Proteomes" id="UP001498476">
    <property type="component" value="Unassembled WGS sequence"/>
</dbReference>
<dbReference type="PANTHER" id="PTHR12354:SF1">
    <property type="entry name" value="INTERFERON-RELATED DEVELOPMENTAL REGULATOR 1"/>
    <property type="match status" value="1"/>
</dbReference>
<organism evidence="4 5">
    <name type="scientific">Neonectria punicea</name>
    <dbReference type="NCBI Taxonomy" id="979145"/>
    <lineage>
        <taxon>Eukaryota</taxon>
        <taxon>Fungi</taxon>
        <taxon>Dikarya</taxon>
        <taxon>Ascomycota</taxon>
        <taxon>Pezizomycotina</taxon>
        <taxon>Sordariomycetes</taxon>
        <taxon>Hypocreomycetidae</taxon>
        <taxon>Hypocreales</taxon>
        <taxon>Nectriaceae</taxon>
        <taxon>Neonectria</taxon>
    </lineage>
</organism>
<evidence type="ECO:0000256" key="1">
    <source>
        <dbReference type="ARBA" id="ARBA00008828"/>
    </source>
</evidence>
<dbReference type="SUPFAM" id="SSF48371">
    <property type="entry name" value="ARM repeat"/>
    <property type="match status" value="1"/>
</dbReference>